<dbReference type="EMBL" id="LK995461">
    <property type="protein sequence ID" value="CED90017.1"/>
    <property type="molecule type" value="Genomic_DNA"/>
</dbReference>
<gene>
    <name evidence="3" type="ORF">AAM4_0122</name>
</gene>
<organism evidence="3">
    <name type="scientific">Actinomyces succiniciruminis</name>
    <dbReference type="NCBI Taxonomy" id="1522002"/>
    <lineage>
        <taxon>Bacteria</taxon>
        <taxon>Bacillati</taxon>
        <taxon>Actinomycetota</taxon>
        <taxon>Actinomycetes</taxon>
        <taxon>Actinomycetales</taxon>
        <taxon>Actinomycetaceae</taxon>
        <taxon>Actinomyces</taxon>
    </lineage>
</organism>
<evidence type="ECO:0000313" key="3">
    <source>
        <dbReference type="EMBL" id="CED90017.1"/>
    </source>
</evidence>
<dbReference type="PROSITE" id="PS51257">
    <property type="entry name" value="PROKAR_LIPOPROTEIN"/>
    <property type="match status" value="1"/>
</dbReference>
<feature type="signal peptide" evidence="2">
    <location>
        <begin position="1"/>
        <end position="21"/>
    </location>
</feature>
<dbReference type="AlphaFoldDB" id="A0A1L7R8A6"/>
<sequence>MSLIRRRTMTRLALAAGIAIAGAGGCTRGRDSPTASTEPTGPKAADSSPTEQTTATGDFGAAGSTSVPAPSGDATGSVQVLQARDDLVSPAAVAWDSWELIGPRTIELTFLAGPAQCEGVSVEVLETDQDVTINLSVGTLPDAGACQAIALTSTTRVALGADLGDRTVRQDAG</sequence>
<keyword evidence="2" id="KW-0732">Signal</keyword>
<keyword evidence="3" id="KW-0449">Lipoprotein</keyword>
<feature type="region of interest" description="Disordered" evidence="1">
    <location>
        <begin position="25"/>
        <end position="77"/>
    </location>
</feature>
<protein>
    <submittedName>
        <fullName evidence="3">Prokaryotic membrane lipoprotein lipid attachment site profile</fullName>
    </submittedName>
</protein>
<name>A0A1L7R8A6_9ACTO</name>
<feature type="compositionally biased region" description="Polar residues" evidence="1">
    <location>
        <begin position="47"/>
        <end position="56"/>
    </location>
</feature>
<evidence type="ECO:0000256" key="2">
    <source>
        <dbReference type="SAM" id="SignalP"/>
    </source>
</evidence>
<reference evidence="3" key="1">
    <citation type="submission" date="2014-07" db="EMBL/GenBank/DDBJ databases">
        <authorList>
            <person name="Zhang J.E."/>
            <person name="Yang H."/>
            <person name="Guo J."/>
            <person name="Deng Z."/>
            <person name="Luo H."/>
            <person name="Luo M."/>
            <person name="Zhao B."/>
        </authorList>
    </citation>
    <scope>NUCLEOTIDE SEQUENCE</scope>
    <source>
        <strain evidence="3">AM4</strain>
    </source>
</reference>
<proteinExistence type="predicted"/>
<accession>A0A1L7R8A6</accession>
<evidence type="ECO:0000256" key="1">
    <source>
        <dbReference type="SAM" id="MobiDB-lite"/>
    </source>
</evidence>
<feature type="chain" id="PRO_5038479904" evidence="2">
    <location>
        <begin position="22"/>
        <end position="173"/>
    </location>
</feature>
<feature type="compositionally biased region" description="Polar residues" evidence="1">
    <location>
        <begin position="63"/>
        <end position="77"/>
    </location>
</feature>